<proteinExistence type="predicted"/>
<name>A0AA39FWY5_9HYME</name>
<reference evidence="2" key="1">
    <citation type="journal article" date="2023" name="bioRxiv">
        <title>Scaffold-level genome assemblies of two parasitoid biocontrol wasps reveal the parthenogenesis mechanism and an associated novel virus.</title>
        <authorList>
            <person name="Inwood S."/>
            <person name="Skelly J."/>
            <person name="Guhlin J."/>
            <person name="Harrop T."/>
            <person name="Goldson S."/>
            <person name="Dearden P."/>
        </authorList>
    </citation>
    <scope>NUCLEOTIDE SEQUENCE</scope>
    <source>
        <strain evidence="2">Irish</strain>
        <tissue evidence="2">Whole body</tissue>
    </source>
</reference>
<accession>A0AA39FWY5</accession>
<organism evidence="2 3">
    <name type="scientific">Microctonus aethiopoides</name>
    <dbReference type="NCBI Taxonomy" id="144406"/>
    <lineage>
        <taxon>Eukaryota</taxon>
        <taxon>Metazoa</taxon>
        <taxon>Ecdysozoa</taxon>
        <taxon>Arthropoda</taxon>
        <taxon>Hexapoda</taxon>
        <taxon>Insecta</taxon>
        <taxon>Pterygota</taxon>
        <taxon>Neoptera</taxon>
        <taxon>Endopterygota</taxon>
        <taxon>Hymenoptera</taxon>
        <taxon>Apocrita</taxon>
        <taxon>Ichneumonoidea</taxon>
        <taxon>Braconidae</taxon>
        <taxon>Euphorinae</taxon>
        <taxon>Microctonus</taxon>
    </lineage>
</organism>
<protein>
    <submittedName>
        <fullName evidence="2">Uncharacterized protein</fullName>
    </submittedName>
</protein>
<keyword evidence="3" id="KW-1185">Reference proteome</keyword>
<feature type="region of interest" description="Disordered" evidence="1">
    <location>
        <begin position="1"/>
        <end position="32"/>
    </location>
</feature>
<dbReference type="Proteomes" id="UP001168990">
    <property type="component" value="Unassembled WGS sequence"/>
</dbReference>
<reference evidence="2" key="2">
    <citation type="submission" date="2023-03" db="EMBL/GenBank/DDBJ databases">
        <authorList>
            <person name="Inwood S.N."/>
            <person name="Skelly J.G."/>
            <person name="Guhlin J."/>
            <person name="Harrop T.W.R."/>
            <person name="Goldson S.G."/>
            <person name="Dearden P.K."/>
        </authorList>
    </citation>
    <scope>NUCLEOTIDE SEQUENCE</scope>
    <source>
        <strain evidence="2">Irish</strain>
        <tissue evidence="2">Whole body</tissue>
    </source>
</reference>
<evidence type="ECO:0000313" key="3">
    <source>
        <dbReference type="Proteomes" id="UP001168990"/>
    </source>
</evidence>
<comment type="caution">
    <text evidence="2">The sequence shown here is derived from an EMBL/GenBank/DDBJ whole genome shotgun (WGS) entry which is preliminary data.</text>
</comment>
<dbReference type="AlphaFoldDB" id="A0AA39FWY5"/>
<evidence type="ECO:0000313" key="2">
    <source>
        <dbReference type="EMBL" id="KAK0176990.1"/>
    </source>
</evidence>
<sequence>MTPPPKCSNPFQKKGHDSQLEEKANLQTEEDETELDFSKKDDYVCKYIENKNKRLKLATALQEVLVARAKKVMLNLSDTDHELIRISFNSNNLNSFNDFNCNSWISDFKLALSEASTRQQQK</sequence>
<evidence type="ECO:0000256" key="1">
    <source>
        <dbReference type="SAM" id="MobiDB-lite"/>
    </source>
</evidence>
<dbReference type="EMBL" id="JAQQBS010000001">
    <property type="protein sequence ID" value="KAK0176990.1"/>
    <property type="molecule type" value="Genomic_DNA"/>
</dbReference>
<feature type="compositionally biased region" description="Basic and acidic residues" evidence="1">
    <location>
        <begin position="14"/>
        <end position="24"/>
    </location>
</feature>
<gene>
    <name evidence="2" type="ORF">PV328_001085</name>
</gene>